<dbReference type="Proteomes" id="UP000295832">
    <property type="component" value="Unassembled WGS sequence"/>
</dbReference>
<dbReference type="GO" id="GO:0006753">
    <property type="term" value="P:nucleoside phosphate metabolic process"/>
    <property type="evidence" value="ECO:0007669"/>
    <property type="project" value="TreeGrafter"/>
</dbReference>
<dbReference type="Gene3D" id="3.90.79.10">
    <property type="entry name" value="Nucleoside Triphosphate Pyrophosphohydrolase"/>
    <property type="match status" value="1"/>
</dbReference>
<comment type="cofactor">
    <cofactor evidence="1">
        <name>Mg(2+)</name>
        <dbReference type="ChEBI" id="CHEBI:18420"/>
    </cofactor>
</comment>
<dbReference type="EMBL" id="SOEG01000015">
    <property type="protein sequence ID" value="TDX51188.1"/>
    <property type="molecule type" value="Genomic_DNA"/>
</dbReference>
<dbReference type="InterPro" id="IPR000086">
    <property type="entry name" value="NUDIX_hydrolase_dom"/>
</dbReference>
<dbReference type="PANTHER" id="PTHR11839:SF18">
    <property type="entry name" value="NUDIX HYDROLASE DOMAIN-CONTAINING PROTEIN"/>
    <property type="match status" value="1"/>
</dbReference>
<evidence type="ECO:0000256" key="1">
    <source>
        <dbReference type="ARBA" id="ARBA00001946"/>
    </source>
</evidence>
<reference evidence="4 5" key="1">
    <citation type="submission" date="2019-03" db="EMBL/GenBank/DDBJ databases">
        <title>Subsurface microbial communities from deep shales in Ohio and West Virginia, USA.</title>
        <authorList>
            <person name="Wrighton K."/>
        </authorList>
    </citation>
    <scope>NUCLEOTIDE SEQUENCE [LARGE SCALE GENOMIC DNA]</scope>
    <source>
        <strain evidence="4 5">MSL 6dP</strain>
    </source>
</reference>
<dbReference type="GO" id="GO:0016787">
    <property type="term" value="F:hydrolase activity"/>
    <property type="evidence" value="ECO:0007669"/>
    <property type="project" value="UniProtKB-KW"/>
</dbReference>
<dbReference type="AlphaFoldDB" id="A0A4R8H0A7"/>
<dbReference type="InterPro" id="IPR015797">
    <property type="entry name" value="NUDIX_hydrolase-like_dom_sf"/>
</dbReference>
<evidence type="ECO:0000313" key="4">
    <source>
        <dbReference type="EMBL" id="TDX51188.1"/>
    </source>
</evidence>
<dbReference type="GO" id="GO:0019693">
    <property type="term" value="P:ribose phosphate metabolic process"/>
    <property type="evidence" value="ECO:0007669"/>
    <property type="project" value="TreeGrafter"/>
</dbReference>
<evidence type="ECO:0000313" key="5">
    <source>
        <dbReference type="Proteomes" id="UP000295832"/>
    </source>
</evidence>
<accession>A0A4R8H0A7</accession>
<feature type="domain" description="Nudix hydrolase" evidence="3">
    <location>
        <begin position="40"/>
        <end position="167"/>
    </location>
</feature>
<dbReference type="STRING" id="926561.GCA_000379025_02855"/>
<organism evidence="4 5">
    <name type="scientific">Orenia marismortui</name>
    <dbReference type="NCBI Taxonomy" id="46469"/>
    <lineage>
        <taxon>Bacteria</taxon>
        <taxon>Bacillati</taxon>
        <taxon>Bacillota</taxon>
        <taxon>Clostridia</taxon>
        <taxon>Halanaerobiales</taxon>
        <taxon>Halobacteroidaceae</taxon>
        <taxon>Orenia</taxon>
    </lineage>
</organism>
<dbReference type="PROSITE" id="PS51462">
    <property type="entry name" value="NUDIX"/>
    <property type="match status" value="1"/>
</dbReference>
<sequence length="178" mass="20375">MDLREKTVNSKKIYKGKIVNLRLDEVELPNGKFSKREIVEHNGAVAIVPYYKNKVIMVEQFRKATEEILLEIPAGKIEKGEDLVESAKRELEEEIGYQPANLKWLCKAYTSPGFTNETIDIYLATELVRTKQNTDEDEFINIRQFDISAVGEMMAKGEFRDAKTIIGLQYLLADLKEG</sequence>
<dbReference type="RefSeq" id="WP_134117033.1">
    <property type="nucleotide sequence ID" value="NZ_SOEG01000015.1"/>
</dbReference>
<protein>
    <submittedName>
        <fullName evidence="4">ADP-ribose pyrophosphatase</fullName>
    </submittedName>
</protein>
<dbReference type="SUPFAM" id="SSF55811">
    <property type="entry name" value="Nudix"/>
    <property type="match status" value="1"/>
</dbReference>
<evidence type="ECO:0000256" key="2">
    <source>
        <dbReference type="ARBA" id="ARBA00022801"/>
    </source>
</evidence>
<gene>
    <name evidence="4" type="ORF">C7959_11564</name>
</gene>
<dbReference type="Pfam" id="PF00293">
    <property type="entry name" value="NUDIX"/>
    <property type="match status" value="1"/>
</dbReference>
<dbReference type="FunFam" id="3.90.79.10:FF:000024">
    <property type="entry name" value="ADP-ribose pyrophosphatase"/>
    <property type="match status" value="1"/>
</dbReference>
<proteinExistence type="predicted"/>
<keyword evidence="5" id="KW-1185">Reference proteome</keyword>
<dbReference type="GO" id="GO:0005829">
    <property type="term" value="C:cytosol"/>
    <property type="evidence" value="ECO:0007669"/>
    <property type="project" value="TreeGrafter"/>
</dbReference>
<dbReference type="PANTHER" id="PTHR11839">
    <property type="entry name" value="UDP/ADP-SUGAR PYROPHOSPHATASE"/>
    <property type="match status" value="1"/>
</dbReference>
<evidence type="ECO:0000259" key="3">
    <source>
        <dbReference type="PROSITE" id="PS51462"/>
    </source>
</evidence>
<name>A0A4R8H0A7_9FIRM</name>
<keyword evidence="2" id="KW-0378">Hydrolase</keyword>
<dbReference type="CDD" id="cd03424">
    <property type="entry name" value="NUDIX_ADPRase_Nudt5_UGPPase_Nudt14"/>
    <property type="match status" value="1"/>
</dbReference>
<comment type="caution">
    <text evidence="4">The sequence shown here is derived from an EMBL/GenBank/DDBJ whole genome shotgun (WGS) entry which is preliminary data.</text>
</comment>